<evidence type="ECO:0000313" key="6">
    <source>
        <dbReference type="EMBL" id="RZU60646.1"/>
    </source>
</evidence>
<evidence type="ECO:0000313" key="7">
    <source>
        <dbReference type="Proteomes" id="UP000292685"/>
    </source>
</evidence>
<dbReference type="GO" id="GO:0016853">
    <property type="term" value="F:isomerase activity"/>
    <property type="evidence" value="ECO:0007669"/>
    <property type="project" value="UniProtKB-KW"/>
</dbReference>
<evidence type="ECO:0000259" key="5">
    <source>
        <dbReference type="Pfam" id="PF01261"/>
    </source>
</evidence>
<protein>
    <submittedName>
        <fullName evidence="6">Hydroxypyruvate isomerase</fullName>
    </submittedName>
</protein>
<dbReference type="InterPro" id="IPR036237">
    <property type="entry name" value="Xyl_isomerase-like_sf"/>
</dbReference>
<evidence type="ECO:0000256" key="1">
    <source>
        <dbReference type="ARBA" id="ARBA00023235"/>
    </source>
</evidence>
<evidence type="ECO:0000256" key="4">
    <source>
        <dbReference type="PIRSR" id="PIRSR006241-50"/>
    </source>
</evidence>
<comment type="similarity">
    <text evidence="3">Belongs to the hyi family.</text>
</comment>
<dbReference type="Gene3D" id="3.20.20.150">
    <property type="entry name" value="Divalent-metal-dependent TIM barrel enzymes"/>
    <property type="match status" value="1"/>
</dbReference>
<feature type="domain" description="Xylose isomerase-like TIM barrel" evidence="5">
    <location>
        <begin position="21"/>
        <end position="247"/>
    </location>
</feature>
<dbReference type="RefSeq" id="WP_130448701.1">
    <property type="nucleotide sequence ID" value="NZ_SHLA01000001.1"/>
</dbReference>
<dbReference type="Proteomes" id="UP000292685">
    <property type="component" value="Unassembled WGS sequence"/>
</dbReference>
<feature type="active site" description="Proton donor/acceptor" evidence="4">
    <location>
        <position position="139"/>
    </location>
</feature>
<keyword evidence="6" id="KW-0670">Pyruvate</keyword>
<evidence type="ECO:0000256" key="2">
    <source>
        <dbReference type="ARBA" id="ARBA00023277"/>
    </source>
</evidence>
<comment type="caution">
    <text evidence="6">The sequence shown here is derived from an EMBL/GenBank/DDBJ whole genome shotgun (WGS) entry which is preliminary data.</text>
</comment>
<dbReference type="PANTHER" id="PTHR43489">
    <property type="entry name" value="ISOMERASE"/>
    <property type="match status" value="1"/>
</dbReference>
<name>A0A4V6MGE2_9MICC</name>
<evidence type="ECO:0000256" key="3">
    <source>
        <dbReference type="PIRNR" id="PIRNR006241"/>
    </source>
</evidence>
<dbReference type="InterPro" id="IPR013022">
    <property type="entry name" value="Xyl_isomerase-like_TIM-brl"/>
</dbReference>
<dbReference type="Pfam" id="PF01261">
    <property type="entry name" value="AP_endonuc_2"/>
    <property type="match status" value="1"/>
</dbReference>
<sequence length="263" mass="28058">MSRSLSVCAEMVFLDLPFVDRVERLHAAGFEVDLWDARDKDIETLRGTGAAFGSMTGYSDGSLCDPDSAQRVVDSARELIPVAQRLGIERLVVHPARLIDGQAASPRYRSTGEMWLTAQRTLDKLADLGEQHGVTFLLENLNTVLDHPGIPLARAKDTRALVAAVDRPNVKMMLDLYHAQIGEGNLIELARDSLPHIGGIQVADVPGRCEPGTGEINYGAVAGALSAAGYSGPVGMEAYASSDSEAALAAFAQAFAPWTKALA</sequence>
<dbReference type="SUPFAM" id="SSF51658">
    <property type="entry name" value="Xylose isomerase-like"/>
    <property type="match status" value="1"/>
</dbReference>
<reference evidence="6 7" key="1">
    <citation type="submission" date="2019-02" db="EMBL/GenBank/DDBJ databases">
        <title>Sequencing the genomes of 1000 actinobacteria strains.</title>
        <authorList>
            <person name="Klenk H.-P."/>
        </authorList>
    </citation>
    <scope>NUCLEOTIDE SEQUENCE [LARGE SCALE GENOMIC DNA]</scope>
    <source>
        <strain evidence="6 7">DSM 17364</strain>
    </source>
</reference>
<keyword evidence="7" id="KW-1185">Reference proteome</keyword>
<dbReference type="AlphaFoldDB" id="A0A4V6MGE2"/>
<proteinExistence type="inferred from homology"/>
<gene>
    <name evidence="6" type="ORF">EV380_0190</name>
</gene>
<dbReference type="OrthoDB" id="9786584at2"/>
<accession>A0A4V6MGE2</accession>
<keyword evidence="1 3" id="KW-0413">Isomerase</keyword>
<keyword evidence="2" id="KW-0119">Carbohydrate metabolism</keyword>
<dbReference type="PIRSF" id="PIRSF006241">
    <property type="entry name" value="HyI"/>
    <property type="match status" value="1"/>
</dbReference>
<dbReference type="EMBL" id="SHLA01000001">
    <property type="protein sequence ID" value="RZU60646.1"/>
    <property type="molecule type" value="Genomic_DNA"/>
</dbReference>
<organism evidence="6 7">
    <name type="scientific">Zhihengliuella halotolerans</name>
    <dbReference type="NCBI Taxonomy" id="370736"/>
    <lineage>
        <taxon>Bacteria</taxon>
        <taxon>Bacillati</taxon>
        <taxon>Actinomycetota</taxon>
        <taxon>Actinomycetes</taxon>
        <taxon>Micrococcales</taxon>
        <taxon>Micrococcaceae</taxon>
        <taxon>Zhihengliuella</taxon>
    </lineage>
</organism>
<dbReference type="InterPro" id="IPR026040">
    <property type="entry name" value="HyI-like"/>
</dbReference>
<dbReference type="InterPro" id="IPR050417">
    <property type="entry name" value="Sugar_Epim/Isomerase"/>
</dbReference>
<feature type="active site" description="Proton donor/acceptor" evidence="4">
    <location>
        <position position="237"/>
    </location>
</feature>